<name>A0A446C4Z7_9BURK</name>
<dbReference type="SMART" id="SM00347">
    <property type="entry name" value="HTH_MARR"/>
    <property type="match status" value="1"/>
</dbReference>
<evidence type="ECO:0000313" key="3">
    <source>
        <dbReference type="Proteomes" id="UP000289184"/>
    </source>
</evidence>
<dbReference type="SUPFAM" id="SSF46785">
    <property type="entry name" value="Winged helix' DNA-binding domain"/>
    <property type="match status" value="1"/>
</dbReference>
<proteinExistence type="predicted"/>
<dbReference type="InterPro" id="IPR039422">
    <property type="entry name" value="MarR/SlyA-like"/>
</dbReference>
<dbReference type="InterPro" id="IPR036388">
    <property type="entry name" value="WH-like_DNA-bd_sf"/>
</dbReference>
<dbReference type="PROSITE" id="PS50995">
    <property type="entry name" value="HTH_MARR_2"/>
    <property type="match status" value="1"/>
</dbReference>
<keyword evidence="3" id="KW-1185">Reference proteome</keyword>
<dbReference type="RefSeq" id="WP_043542292.1">
    <property type="nucleotide sequence ID" value="NZ_UFQB01000002.1"/>
</dbReference>
<dbReference type="Proteomes" id="UP000289184">
    <property type="component" value="Unassembled WGS sequence"/>
</dbReference>
<dbReference type="InterPro" id="IPR036390">
    <property type="entry name" value="WH_DNA-bd_sf"/>
</dbReference>
<evidence type="ECO:0000313" key="2">
    <source>
        <dbReference type="EMBL" id="SSW62952.1"/>
    </source>
</evidence>
<dbReference type="PANTHER" id="PTHR33164">
    <property type="entry name" value="TRANSCRIPTIONAL REGULATOR, MARR FAMILY"/>
    <property type="match status" value="1"/>
</dbReference>
<gene>
    <name evidence="2" type="ORF">AGI3411_00801</name>
</gene>
<dbReference type="AlphaFoldDB" id="A0A446C4Z7"/>
<protein>
    <recommendedName>
        <fullName evidence="1">HTH marR-type domain-containing protein</fullName>
    </recommendedName>
</protein>
<dbReference type="GO" id="GO:0003700">
    <property type="term" value="F:DNA-binding transcription factor activity"/>
    <property type="evidence" value="ECO:0007669"/>
    <property type="project" value="InterPro"/>
</dbReference>
<dbReference type="PANTHER" id="PTHR33164:SF43">
    <property type="entry name" value="HTH-TYPE TRANSCRIPTIONAL REPRESSOR YETL"/>
    <property type="match status" value="1"/>
</dbReference>
<reference evidence="2 3" key="1">
    <citation type="submission" date="2018-07" db="EMBL/GenBank/DDBJ databases">
        <authorList>
            <person name="Peeters C."/>
        </authorList>
    </citation>
    <scope>NUCLEOTIDE SEQUENCE [LARGE SCALE GENOMIC DNA]</scope>
    <source>
        <strain evidence="2 3">LMG 3411</strain>
    </source>
</reference>
<dbReference type="GO" id="GO:0006950">
    <property type="term" value="P:response to stress"/>
    <property type="evidence" value="ECO:0007669"/>
    <property type="project" value="TreeGrafter"/>
</dbReference>
<dbReference type="EMBL" id="UFQB01000002">
    <property type="protein sequence ID" value="SSW62952.1"/>
    <property type="molecule type" value="Genomic_DNA"/>
</dbReference>
<evidence type="ECO:0000259" key="1">
    <source>
        <dbReference type="PROSITE" id="PS50995"/>
    </source>
</evidence>
<organism evidence="2 3">
    <name type="scientific">Achromobacter agilis</name>
    <dbReference type="NCBI Taxonomy" id="1353888"/>
    <lineage>
        <taxon>Bacteria</taxon>
        <taxon>Pseudomonadati</taxon>
        <taxon>Pseudomonadota</taxon>
        <taxon>Betaproteobacteria</taxon>
        <taxon>Burkholderiales</taxon>
        <taxon>Alcaligenaceae</taxon>
        <taxon>Achromobacter</taxon>
    </lineage>
</organism>
<sequence>MHFKELAAYRVRRIAESILGMAEELFARHLGIRALEWRVLVKLAEAPGSISTEIGRDMLLTPVQTGRCLQKLREVNMVVAMPDPDDGRATRYTLTNPGRRAQEAGTRIVLEVQRHALRDFSAVEIVALNNLLERLMASSSYDEDDVERLSAILFEGKRGQA</sequence>
<dbReference type="OrthoDB" id="8654642at2"/>
<dbReference type="InterPro" id="IPR000835">
    <property type="entry name" value="HTH_MarR-typ"/>
</dbReference>
<accession>A0A446C4Z7</accession>
<dbReference type="Gene3D" id="1.10.10.10">
    <property type="entry name" value="Winged helix-like DNA-binding domain superfamily/Winged helix DNA-binding domain"/>
    <property type="match status" value="1"/>
</dbReference>
<feature type="domain" description="HTH marR-type" evidence="1">
    <location>
        <begin position="4"/>
        <end position="137"/>
    </location>
</feature>